<dbReference type="eggNOG" id="COG1361">
    <property type="taxonomic scope" value="Bacteria"/>
</dbReference>
<keyword evidence="2" id="KW-0812">Transmembrane</keyword>
<name>F2JLN2_CELLD</name>
<keyword evidence="4" id="KW-1185">Reference proteome</keyword>
<proteinExistence type="predicted"/>
<dbReference type="STRING" id="642492.Clole_1699"/>
<dbReference type="PANTHER" id="PTHR35902">
    <property type="entry name" value="S-LAYER DOMAIN-LIKE PROTEIN-RELATED"/>
    <property type="match status" value="1"/>
</dbReference>
<dbReference type="EMBL" id="CP002582">
    <property type="protein sequence ID" value="ADZ83423.1"/>
    <property type="molecule type" value="Genomic_DNA"/>
</dbReference>
<evidence type="ECO:0000256" key="2">
    <source>
        <dbReference type="SAM" id="Phobius"/>
    </source>
</evidence>
<feature type="region of interest" description="Disordered" evidence="1">
    <location>
        <begin position="483"/>
        <end position="502"/>
    </location>
</feature>
<evidence type="ECO:0000313" key="3">
    <source>
        <dbReference type="EMBL" id="ADZ83423.1"/>
    </source>
</evidence>
<dbReference type="HOGENOM" id="CLU_022526_0_0_9"/>
<feature type="transmembrane region" description="Helical" evidence="2">
    <location>
        <begin position="765"/>
        <end position="785"/>
    </location>
</feature>
<dbReference type="KEGG" id="cle:Clole_1699"/>
<organism evidence="3 4">
    <name type="scientific">Cellulosilyticum lentocellum (strain ATCC 49066 / DSM 5427 / NCIMB 11756 / RHM5)</name>
    <name type="common">Clostridium lentocellum</name>
    <dbReference type="NCBI Taxonomy" id="642492"/>
    <lineage>
        <taxon>Bacteria</taxon>
        <taxon>Bacillati</taxon>
        <taxon>Bacillota</taxon>
        <taxon>Clostridia</taxon>
        <taxon>Lachnospirales</taxon>
        <taxon>Cellulosilyticaceae</taxon>
        <taxon>Cellulosilyticum</taxon>
    </lineage>
</organism>
<gene>
    <name evidence="3" type="ordered locus">Clole_1699</name>
</gene>
<evidence type="ECO:0008006" key="5">
    <source>
        <dbReference type="Google" id="ProtNLM"/>
    </source>
</evidence>
<reference evidence="3 4" key="1">
    <citation type="journal article" date="2011" name="J. Bacteriol.">
        <title>Complete genome sequence of the cellulose-degrading bacterium Cellulosilyticum lentocellum.</title>
        <authorList>
            <consortium name="US DOE Joint Genome Institute"/>
            <person name="Miller D.A."/>
            <person name="Suen G."/>
            <person name="Bruce D."/>
            <person name="Copeland A."/>
            <person name="Cheng J.F."/>
            <person name="Detter C."/>
            <person name="Goodwin L.A."/>
            <person name="Han C.S."/>
            <person name="Hauser L.J."/>
            <person name="Land M.L."/>
            <person name="Lapidus A."/>
            <person name="Lucas S."/>
            <person name="Meincke L."/>
            <person name="Pitluck S."/>
            <person name="Tapia R."/>
            <person name="Teshima H."/>
            <person name="Woyke T."/>
            <person name="Fox B.G."/>
            <person name="Angert E.R."/>
            <person name="Currie C.R."/>
        </authorList>
    </citation>
    <scope>NUCLEOTIDE SEQUENCE [LARGE SCALE GENOMIC DNA]</scope>
    <source>
        <strain evidence="4">ATCC 49066 / DSM 5427 / NCIMB 11756 / RHM5</strain>
    </source>
</reference>
<keyword evidence="2" id="KW-1133">Transmembrane helix</keyword>
<dbReference type="AlphaFoldDB" id="F2JLN2"/>
<evidence type="ECO:0000313" key="4">
    <source>
        <dbReference type="Proteomes" id="UP000008467"/>
    </source>
</evidence>
<dbReference type="Proteomes" id="UP000008467">
    <property type="component" value="Chromosome"/>
</dbReference>
<protein>
    <recommendedName>
        <fullName evidence="5">CARDB domain-containing protein</fullName>
    </recommendedName>
</protein>
<accession>F2JLN2</accession>
<dbReference type="RefSeq" id="WP_013656720.1">
    <property type="nucleotide sequence ID" value="NC_015275.1"/>
</dbReference>
<keyword evidence="2" id="KW-0472">Membrane</keyword>
<sequence length="801" mass="86636">MKKKNKWVAWVLSFLLMATYMMPSDRLNIYAAEGDGAFGLITINKVSQNQSSIQPGDTFGLVVEVTASKQGEGNKVYISNAKATGSGLDSSKTNFSVSETEEISGVSESKTITISGLVYNGGSKDIEVVVEVGRSLQTTSPDSNDTESYTLSAKSSEDFVDVLTVEKQDNLLVKTGQTQNVEVKVTNKGTFTVNQADMKLALGSKVEGVEIKTSTATVKNIKSKETKTGIFTIKVSEDAKAGVYPATVSVAGNSYSVNIQVDSSVVPSALEVSTSGSKIYTPGVASEVTFKLSNVGQRDAKNIRFEVVNSENVSIVEASNVKRLDIIQGKASQDITMKLRVNSSFKGDSVPIQIKVDYLNSSGEKEEDTQYVYLSTSASSIASEVIISNVISPTDTYGVDQNFTVKFNVSSKSGADNLKISVKGDEGIVPKSQNLFFVTKLGKGETKQYSVTFAATHAAITSSHPIEINVEYGDAKAPTTISQYGSANISNPKKDAEGDEDEKLKGKPKVIIGEYIVNPTIVQAGENFELHLGFLNTNSKHTVNNLKANIKVIEQGENQTGNVFTPVGGSNTFYIDQLSPGETVTKDVTMYTIPTAKAKTYEITLEMAYEDEDGNEITATENIGIPVEQVTKIEAGDIFVEYAQVGIETTLSTTFYNRGRTDVTNMMVYVEGEGFTVENNRTFIGNFKQGDSQTYEPMITANQAGTLKGEVIVEYEDAAGKTQEIRKPFEFLVEEMMMEEMPPVDGEMPPVEGETPTQGPVSKKWILAGVGVGVVVAVAITLVMLKKKKAKKEEMMLDEED</sequence>
<evidence type="ECO:0000256" key="1">
    <source>
        <dbReference type="SAM" id="MobiDB-lite"/>
    </source>
</evidence>